<dbReference type="InterPro" id="IPR036915">
    <property type="entry name" value="Cyclin-like_sf"/>
</dbReference>
<dbReference type="Gene3D" id="1.10.472.10">
    <property type="entry name" value="Cyclin-like"/>
    <property type="match status" value="1"/>
</dbReference>
<dbReference type="OrthoDB" id="337735at2759"/>
<dbReference type="InterPro" id="IPR013922">
    <property type="entry name" value="Cyclin_PHO80-like"/>
</dbReference>
<sequence>MEPTPEEAAEGSILVKVLAAVLERLVNSNTSIARSDPGQVTKFHALKAPGIGVEAYLERVQKYASCSNECFILALIYIDRLIERNNFLLTELNVHRVVITAILLAAKFFDDAYYNNAYYAKVGGVLVSELNGLEVDFLFRINFSLHASPDVFQKYKAELVAHSINSGLIVAVAAHLSPVPSQQLPHISEMESSGLTNGSTNNNMMDIPDSAQEQHQHHQIQQQHPFLTNNTSTHTNSSIPRVTPSPSLSSQDISGTVNGNIGVGLIPNSSSIRPVIVQAQPQRMDQLLTTNNNIISAPFQPLHGSTTAPNSNKFYSQQQQQHHQSMLLQRANSFSHFSTGRCVDHGFKLPYSAPPMPATVPNVLAAVDQEQYQLMMNQLFPIESTLVHHNHHEVRAGTTATTNISNHQHHHVTAATAGGQYNNYHTAGANHHGLGSMAYQVGWTGEIR</sequence>
<feature type="region of interest" description="Disordered" evidence="1">
    <location>
        <begin position="305"/>
        <end position="324"/>
    </location>
</feature>
<feature type="region of interest" description="Disordered" evidence="1">
    <location>
        <begin position="228"/>
        <end position="254"/>
    </location>
</feature>
<name>A0A1E7EXN2_9STRA</name>
<dbReference type="EMBL" id="KV784371">
    <property type="protein sequence ID" value="OEU10606.1"/>
    <property type="molecule type" value="Genomic_DNA"/>
</dbReference>
<accession>A0A1E7EXN2</accession>
<dbReference type="PANTHER" id="PTHR15615:SF108">
    <property type="entry name" value="PROTEIN CNPPD1"/>
    <property type="match status" value="1"/>
</dbReference>
<dbReference type="CDD" id="cd20558">
    <property type="entry name" value="CYCLIN_ScPCL7-like"/>
    <property type="match status" value="1"/>
</dbReference>
<feature type="compositionally biased region" description="Low complexity" evidence="1">
    <location>
        <begin position="228"/>
        <end position="238"/>
    </location>
</feature>
<proteinExistence type="predicted"/>
<dbReference type="Pfam" id="PF08613">
    <property type="entry name" value="Cyclin"/>
    <property type="match status" value="1"/>
</dbReference>
<evidence type="ECO:0000256" key="1">
    <source>
        <dbReference type="SAM" id="MobiDB-lite"/>
    </source>
</evidence>
<evidence type="ECO:0000313" key="2">
    <source>
        <dbReference type="EMBL" id="OEU10606.1"/>
    </source>
</evidence>
<dbReference type="KEGG" id="fcy:FRACYDRAFT_263818"/>
<organism evidence="2 3">
    <name type="scientific">Fragilariopsis cylindrus CCMP1102</name>
    <dbReference type="NCBI Taxonomy" id="635003"/>
    <lineage>
        <taxon>Eukaryota</taxon>
        <taxon>Sar</taxon>
        <taxon>Stramenopiles</taxon>
        <taxon>Ochrophyta</taxon>
        <taxon>Bacillariophyta</taxon>
        <taxon>Bacillariophyceae</taxon>
        <taxon>Bacillariophycidae</taxon>
        <taxon>Bacillariales</taxon>
        <taxon>Bacillariaceae</taxon>
        <taxon>Fragilariopsis</taxon>
    </lineage>
</organism>
<feature type="compositionally biased region" description="Polar residues" evidence="1">
    <location>
        <begin position="305"/>
        <end position="315"/>
    </location>
</feature>
<keyword evidence="3" id="KW-1185">Reference proteome</keyword>
<protein>
    <submittedName>
        <fullName evidence="2">Cyclin-domain-containing protein</fullName>
    </submittedName>
</protein>
<dbReference type="SUPFAM" id="SSF47954">
    <property type="entry name" value="Cyclin-like"/>
    <property type="match status" value="1"/>
</dbReference>
<dbReference type="AlphaFoldDB" id="A0A1E7EXN2"/>
<dbReference type="InParanoid" id="A0A1E7EXN2"/>
<gene>
    <name evidence="2" type="primary">CYCP6b</name>
    <name evidence="2" type="ORF">FRACYDRAFT_263818</name>
</gene>
<dbReference type="GO" id="GO:0019901">
    <property type="term" value="F:protein kinase binding"/>
    <property type="evidence" value="ECO:0007669"/>
    <property type="project" value="InterPro"/>
</dbReference>
<reference evidence="2 3" key="1">
    <citation type="submission" date="2016-09" db="EMBL/GenBank/DDBJ databases">
        <title>Extensive genetic diversity and differential bi-allelic expression allows diatom success in the polar Southern Ocean.</title>
        <authorList>
            <consortium name="DOE Joint Genome Institute"/>
            <person name="Mock T."/>
            <person name="Otillar R.P."/>
            <person name="Strauss J."/>
            <person name="Dupont C."/>
            <person name="Frickenhaus S."/>
            <person name="Maumus F."/>
            <person name="Mcmullan M."/>
            <person name="Sanges R."/>
            <person name="Schmutz J."/>
            <person name="Toseland A."/>
            <person name="Valas R."/>
            <person name="Veluchamy A."/>
            <person name="Ward B.J."/>
            <person name="Allen A."/>
            <person name="Barry K."/>
            <person name="Falciatore A."/>
            <person name="Ferrante M."/>
            <person name="Fortunato A.E."/>
            <person name="Gloeckner G."/>
            <person name="Gruber A."/>
            <person name="Hipkin R."/>
            <person name="Janech M."/>
            <person name="Kroth P."/>
            <person name="Leese F."/>
            <person name="Lindquist E."/>
            <person name="Lyon B.R."/>
            <person name="Martin J."/>
            <person name="Mayer C."/>
            <person name="Parker M."/>
            <person name="Quesneville H."/>
            <person name="Raymond J."/>
            <person name="Uhlig C."/>
            <person name="Valentin K.U."/>
            <person name="Worden A.Z."/>
            <person name="Armbrust E.V."/>
            <person name="Bowler C."/>
            <person name="Green B."/>
            <person name="Moulton V."/>
            <person name="Van Oosterhout C."/>
            <person name="Grigoriev I."/>
        </authorList>
    </citation>
    <scope>NUCLEOTIDE SEQUENCE [LARGE SCALE GENOMIC DNA]</scope>
    <source>
        <strain evidence="2 3">CCMP1102</strain>
    </source>
</reference>
<feature type="compositionally biased region" description="Polar residues" evidence="1">
    <location>
        <begin position="244"/>
        <end position="254"/>
    </location>
</feature>
<dbReference type="PANTHER" id="PTHR15615">
    <property type="match status" value="1"/>
</dbReference>
<evidence type="ECO:0000313" key="3">
    <source>
        <dbReference type="Proteomes" id="UP000095751"/>
    </source>
</evidence>
<dbReference type="Proteomes" id="UP000095751">
    <property type="component" value="Unassembled WGS sequence"/>
</dbReference>